<dbReference type="EMBL" id="CAJPDT010000024">
    <property type="protein sequence ID" value="CAF9919952.1"/>
    <property type="molecule type" value="Genomic_DNA"/>
</dbReference>
<feature type="compositionally biased region" description="Gly residues" evidence="3">
    <location>
        <begin position="200"/>
        <end position="216"/>
    </location>
</feature>
<dbReference type="SMART" id="SM00327">
    <property type="entry name" value="VWA"/>
    <property type="match status" value="1"/>
</dbReference>
<dbReference type="InterPro" id="IPR036465">
    <property type="entry name" value="vWFA_dom_sf"/>
</dbReference>
<evidence type="ECO:0000256" key="1">
    <source>
        <dbReference type="ARBA" id="ARBA00005574"/>
    </source>
</evidence>
<protein>
    <submittedName>
        <fullName evidence="5">Proteasome regulatory particle base subunit rpn10</fullName>
    </submittedName>
</protein>
<dbReference type="SUPFAM" id="SSF53300">
    <property type="entry name" value="vWA-like"/>
    <property type="match status" value="1"/>
</dbReference>
<dbReference type="FunFam" id="3.40.50.410:FF:000005">
    <property type="entry name" value="26S proteasome non-ATPase regulatory subunit 4"/>
    <property type="match status" value="1"/>
</dbReference>
<evidence type="ECO:0000256" key="2">
    <source>
        <dbReference type="ARBA" id="ARBA00022942"/>
    </source>
</evidence>
<dbReference type="InterPro" id="IPR027040">
    <property type="entry name" value="PSMD4"/>
</dbReference>
<gene>
    <name evidence="5" type="primary">RPN10</name>
    <name evidence="5" type="ORF">IMSHALPRED_004776</name>
</gene>
<dbReference type="GO" id="GO:0005829">
    <property type="term" value="C:cytosol"/>
    <property type="evidence" value="ECO:0007669"/>
    <property type="project" value="TreeGrafter"/>
</dbReference>
<dbReference type="Gene3D" id="1.10.287.3990">
    <property type="match status" value="1"/>
</dbReference>
<keyword evidence="6" id="KW-1185">Reference proteome</keyword>
<sequence>MVLEATMIVLDNSESSRNGDYVPSRWEAQADAVNLIFSAKTQANPESSVGLMNMAGKGPEMLVTLTTDFGKLLDGMHRTKIRGSTHLATAIQIAGLALKHRQNKSQRQRIIVFTCSHIDEDEKNLVKLARKMKKNNVSIDFIAFGDLDPENTKKLEAFNENIKGGDGSHLEIIQPGPSLLSDHIISTPILAGEGVAPRGGESGGDAGGDAGGGGFDFGVDPSADPELALALRMSMEEEKARQEKEGKSGEAAKEPTLEGIPEEGGNSESQPLLNADGEASGSADAPVSKPEVEEKKDKEHQGMDKMESDRDDVKDRDNMDTD</sequence>
<dbReference type="InterPro" id="IPR002035">
    <property type="entry name" value="VWF_A"/>
</dbReference>
<evidence type="ECO:0000313" key="5">
    <source>
        <dbReference type="EMBL" id="CAF9919952.1"/>
    </source>
</evidence>
<dbReference type="PANTHER" id="PTHR10223:SF0">
    <property type="entry name" value="26S PROTEASOME NON-ATPASE REGULATORY SUBUNIT 4"/>
    <property type="match status" value="1"/>
</dbReference>
<evidence type="ECO:0000259" key="4">
    <source>
        <dbReference type="PROSITE" id="PS50234"/>
    </source>
</evidence>
<reference evidence="5" key="1">
    <citation type="submission" date="2021-03" db="EMBL/GenBank/DDBJ databases">
        <authorList>
            <person name="Tagirdzhanova G."/>
        </authorList>
    </citation>
    <scope>NUCLEOTIDE SEQUENCE</scope>
</reference>
<dbReference type="PANTHER" id="PTHR10223">
    <property type="entry name" value="26S PROTEASOME NON-ATPASE REGULATORY SUBUNIT 4"/>
    <property type="match status" value="1"/>
</dbReference>
<dbReference type="Gene3D" id="3.40.50.410">
    <property type="entry name" value="von Willebrand factor, type A domain"/>
    <property type="match status" value="1"/>
</dbReference>
<feature type="compositionally biased region" description="Basic and acidic residues" evidence="3">
    <location>
        <begin position="290"/>
        <end position="322"/>
    </location>
</feature>
<feature type="region of interest" description="Disordered" evidence="3">
    <location>
        <begin position="235"/>
        <end position="322"/>
    </location>
</feature>
<feature type="domain" description="VWFA" evidence="4">
    <location>
        <begin position="5"/>
        <end position="189"/>
    </location>
</feature>
<name>A0A8H3FC55_9LECA</name>
<accession>A0A8H3FC55</accession>
<dbReference type="Pfam" id="PF13519">
    <property type="entry name" value="VWA_2"/>
    <property type="match status" value="1"/>
</dbReference>
<dbReference type="PROSITE" id="PS50330">
    <property type="entry name" value="UIM"/>
    <property type="match status" value="1"/>
</dbReference>
<evidence type="ECO:0000256" key="3">
    <source>
        <dbReference type="SAM" id="MobiDB-lite"/>
    </source>
</evidence>
<feature type="compositionally biased region" description="Basic and acidic residues" evidence="3">
    <location>
        <begin position="235"/>
        <end position="256"/>
    </location>
</feature>
<dbReference type="GO" id="GO:0043161">
    <property type="term" value="P:proteasome-mediated ubiquitin-dependent protein catabolic process"/>
    <property type="evidence" value="ECO:0007669"/>
    <property type="project" value="TreeGrafter"/>
</dbReference>
<dbReference type="GO" id="GO:0008540">
    <property type="term" value="C:proteasome regulatory particle, base subcomplex"/>
    <property type="evidence" value="ECO:0007669"/>
    <property type="project" value="TreeGrafter"/>
</dbReference>
<comment type="caution">
    <text evidence="5">The sequence shown here is derived from an EMBL/GenBank/DDBJ whole genome shotgun (WGS) entry which is preliminary data.</text>
</comment>
<dbReference type="GO" id="GO:0036435">
    <property type="term" value="F:K48-linked polyubiquitin modification-dependent protein binding"/>
    <property type="evidence" value="ECO:0007669"/>
    <property type="project" value="UniProtKB-ARBA"/>
</dbReference>
<dbReference type="GO" id="GO:0005634">
    <property type="term" value="C:nucleus"/>
    <property type="evidence" value="ECO:0007669"/>
    <property type="project" value="TreeGrafter"/>
</dbReference>
<evidence type="ECO:0000313" key="6">
    <source>
        <dbReference type="Proteomes" id="UP000664534"/>
    </source>
</evidence>
<dbReference type="PROSITE" id="PS50234">
    <property type="entry name" value="VWFA"/>
    <property type="match status" value="1"/>
</dbReference>
<dbReference type="Proteomes" id="UP000664534">
    <property type="component" value="Unassembled WGS sequence"/>
</dbReference>
<comment type="similarity">
    <text evidence="1">Belongs to the proteasome subunit S5A family.</text>
</comment>
<feature type="region of interest" description="Disordered" evidence="3">
    <location>
        <begin position="192"/>
        <end position="222"/>
    </location>
</feature>
<organism evidence="5 6">
    <name type="scientific">Imshaugia aleurites</name>
    <dbReference type="NCBI Taxonomy" id="172621"/>
    <lineage>
        <taxon>Eukaryota</taxon>
        <taxon>Fungi</taxon>
        <taxon>Dikarya</taxon>
        <taxon>Ascomycota</taxon>
        <taxon>Pezizomycotina</taxon>
        <taxon>Lecanoromycetes</taxon>
        <taxon>OSLEUM clade</taxon>
        <taxon>Lecanoromycetidae</taxon>
        <taxon>Lecanorales</taxon>
        <taxon>Lecanorineae</taxon>
        <taxon>Parmeliaceae</taxon>
        <taxon>Imshaugia</taxon>
    </lineage>
</organism>
<dbReference type="OrthoDB" id="1731724at2759"/>
<dbReference type="InterPro" id="IPR003903">
    <property type="entry name" value="UIM_dom"/>
</dbReference>
<keyword evidence="2 5" id="KW-0647">Proteasome</keyword>
<dbReference type="AlphaFoldDB" id="A0A8H3FC55"/>
<dbReference type="CDD" id="cd01452">
    <property type="entry name" value="VWA_26S_proteasome_subunit"/>
    <property type="match status" value="1"/>
</dbReference>
<proteinExistence type="inferred from homology"/>